<name>A0A2N8SKX0_STUST</name>
<protein>
    <submittedName>
        <fullName evidence="2">DUF2934 domain-containing protein</fullName>
    </submittedName>
</protein>
<evidence type="ECO:0000313" key="2">
    <source>
        <dbReference type="EMBL" id="PNG03123.1"/>
    </source>
</evidence>
<dbReference type="AlphaFoldDB" id="A0A2N8SKX0"/>
<accession>A0A2N8SKX0</accession>
<dbReference type="OrthoDB" id="9811127at2"/>
<dbReference type="RefSeq" id="WP_021206273.1">
    <property type="nucleotide sequence ID" value="NZ_JAETZY010000002.1"/>
</dbReference>
<sequence length="72" mass="8009">MSDEQRIRDRAYEIWEAKGRPEGQEAEHWAQARDEVEFYKEGDATAGSVESSVAIPMPATGANADAKPDRDN</sequence>
<organism evidence="2 3">
    <name type="scientific">Stutzerimonas stutzeri</name>
    <name type="common">Pseudomonas stutzeri</name>
    <dbReference type="NCBI Taxonomy" id="316"/>
    <lineage>
        <taxon>Bacteria</taxon>
        <taxon>Pseudomonadati</taxon>
        <taxon>Pseudomonadota</taxon>
        <taxon>Gammaproteobacteria</taxon>
        <taxon>Pseudomonadales</taxon>
        <taxon>Pseudomonadaceae</taxon>
        <taxon>Stutzerimonas</taxon>
    </lineage>
</organism>
<comment type="caution">
    <text evidence="2">The sequence shown here is derived from an EMBL/GenBank/DDBJ whole genome shotgun (WGS) entry which is preliminary data.</text>
</comment>
<dbReference type="Proteomes" id="UP000235897">
    <property type="component" value="Unassembled WGS sequence"/>
</dbReference>
<dbReference type="EMBL" id="POUW01000012">
    <property type="protein sequence ID" value="PNG03123.1"/>
    <property type="molecule type" value="Genomic_DNA"/>
</dbReference>
<evidence type="ECO:0000256" key="1">
    <source>
        <dbReference type="SAM" id="MobiDB-lite"/>
    </source>
</evidence>
<evidence type="ECO:0000313" key="3">
    <source>
        <dbReference type="Proteomes" id="UP000235897"/>
    </source>
</evidence>
<dbReference type="InterPro" id="IPR021327">
    <property type="entry name" value="DUF2934"/>
</dbReference>
<gene>
    <name evidence="2" type="ORF">CXL00_22045</name>
</gene>
<reference evidence="2 3" key="1">
    <citation type="submission" date="2018-01" db="EMBL/GenBank/DDBJ databases">
        <title>Denitrification phenotypes of diverse strains of Pseudomonas stutzeri.</title>
        <authorList>
            <person name="Milligan D.A."/>
            <person name="Bergaust L."/>
            <person name="Bakken L.R."/>
            <person name="Frostegard A."/>
        </authorList>
    </citation>
    <scope>NUCLEOTIDE SEQUENCE [LARGE SCALE GENOMIC DNA]</scope>
    <source>
        <strain evidence="2 3">28a3</strain>
    </source>
</reference>
<dbReference type="Pfam" id="PF11154">
    <property type="entry name" value="DUF2934"/>
    <property type="match status" value="1"/>
</dbReference>
<proteinExistence type="predicted"/>
<feature type="region of interest" description="Disordered" evidence="1">
    <location>
        <begin position="49"/>
        <end position="72"/>
    </location>
</feature>